<dbReference type="Pfam" id="PF13604">
    <property type="entry name" value="AAA_30"/>
    <property type="match status" value="1"/>
</dbReference>
<gene>
    <name evidence="2" type="ORF">NIG5292_01892</name>
</gene>
<accession>A0A0U1NMA6</accession>
<evidence type="ECO:0000313" key="3">
    <source>
        <dbReference type="Proteomes" id="UP000048949"/>
    </source>
</evidence>
<dbReference type="InterPro" id="IPR027785">
    <property type="entry name" value="UvrD-like_helicase_C"/>
</dbReference>
<dbReference type="OrthoDB" id="9803432at2"/>
<evidence type="ECO:0000259" key="1">
    <source>
        <dbReference type="SMART" id="SM00382"/>
    </source>
</evidence>
<dbReference type="SMART" id="SM00382">
    <property type="entry name" value="AAA"/>
    <property type="match status" value="1"/>
</dbReference>
<sequence length="513" mass="56662">MSIPSIQFSEDQAHAFDSISDLLKRAGVDIENDVVLPPQDSKSSVMAVIGKAGSGKTLLLAELYRAIEAAGVEVVSGDYESRKSKDKRTLAILAPTNKAASVLRNRGVPATTIHRILYTPMYDPEYEKIAEWLAGNTLERPDVEDLTDLALDRAWAYYQTNKSIPGALAAAGLRGSDFITGWKRRENPLDIGFIDESSMLDAKQYEDLQEIFPTLVLFGDPAQLAPVNQSGGMVFDGLKGPRKHELSRVHRQTKDNPILDLAHALADPSLEFHHFEQMVRDASQKDDRVVWAERVNCDLMARSPCLVWRNATRIKLINAFRGAYSAPEEELLEGEPLICDGIELPMKHRKKRLDLEARGLIKGAQVIYMGLGRKPGFSRLHVMGAEDPQVSAASIMKLEKPGEEEPVIPFAARMGATFLHGAAVTIHKAQGSQWDEVQVFAPDIFVAARMGRSEAGQPLWKRLAYVAITRAETRLHWCVRAALARPKGPLIIDDLPSKPAPLTLEAEPLEANS</sequence>
<dbReference type="AlphaFoldDB" id="A0A0U1NMA6"/>
<dbReference type="SUPFAM" id="SSF52540">
    <property type="entry name" value="P-loop containing nucleoside triphosphate hydrolases"/>
    <property type="match status" value="1"/>
</dbReference>
<organism evidence="2 3">
    <name type="scientific">Nereida ignava</name>
    <dbReference type="NCBI Taxonomy" id="282199"/>
    <lineage>
        <taxon>Bacteria</taxon>
        <taxon>Pseudomonadati</taxon>
        <taxon>Pseudomonadota</taxon>
        <taxon>Alphaproteobacteria</taxon>
        <taxon>Rhodobacterales</taxon>
        <taxon>Roseobacteraceae</taxon>
        <taxon>Nereida</taxon>
    </lineage>
</organism>
<feature type="domain" description="AAA+ ATPase" evidence="1">
    <location>
        <begin position="42"/>
        <end position="305"/>
    </location>
</feature>
<reference evidence="2 3" key="1">
    <citation type="submission" date="2015-04" db="EMBL/GenBank/DDBJ databases">
        <authorList>
            <person name="Syromyatnikov M.Y."/>
            <person name="Popov V.N."/>
        </authorList>
    </citation>
    <scope>NUCLEOTIDE SEQUENCE [LARGE SCALE GENOMIC DNA]</scope>
    <source>
        <strain evidence="2 3">CECT 5292</strain>
    </source>
</reference>
<dbReference type="CDD" id="cd18809">
    <property type="entry name" value="SF1_C_RecD"/>
    <property type="match status" value="1"/>
</dbReference>
<dbReference type="Pfam" id="PF13538">
    <property type="entry name" value="UvrD_C_2"/>
    <property type="match status" value="1"/>
</dbReference>
<dbReference type="Proteomes" id="UP000048949">
    <property type="component" value="Unassembled WGS sequence"/>
</dbReference>
<keyword evidence="3" id="KW-1185">Reference proteome</keyword>
<dbReference type="EMBL" id="CVQV01000009">
    <property type="protein sequence ID" value="CRK75837.1"/>
    <property type="molecule type" value="Genomic_DNA"/>
</dbReference>
<dbReference type="STRING" id="282199.GCA_001049735_01891"/>
<evidence type="ECO:0000313" key="2">
    <source>
        <dbReference type="EMBL" id="CRK75837.1"/>
    </source>
</evidence>
<dbReference type="Gene3D" id="3.40.50.300">
    <property type="entry name" value="P-loop containing nucleotide triphosphate hydrolases"/>
    <property type="match status" value="2"/>
</dbReference>
<protein>
    <submittedName>
        <fullName evidence="2">Dtr system oriT relaxase</fullName>
    </submittedName>
</protein>
<name>A0A0U1NMA6_9RHOB</name>
<dbReference type="RefSeq" id="WP_048599252.1">
    <property type="nucleotide sequence ID" value="NZ_CBFHGK010000004.1"/>
</dbReference>
<dbReference type="InterPro" id="IPR003593">
    <property type="entry name" value="AAA+_ATPase"/>
</dbReference>
<proteinExistence type="predicted"/>
<dbReference type="InterPro" id="IPR027417">
    <property type="entry name" value="P-loop_NTPase"/>
</dbReference>